<gene>
    <name evidence="2" type="ORF">nbrc107697_19860</name>
</gene>
<evidence type="ECO:0000313" key="3">
    <source>
        <dbReference type="Proteomes" id="UP000444980"/>
    </source>
</evidence>
<dbReference type="Gene3D" id="2.60.120.10">
    <property type="entry name" value="Jelly Rolls"/>
    <property type="match status" value="1"/>
</dbReference>
<dbReference type="InterPro" id="IPR011051">
    <property type="entry name" value="RmlC_Cupin_sf"/>
</dbReference>
<dbReference type="Proteomes" id="UP000444980">
    <property type="component" value="Unassembled WGS sequence"/>
</dbReference>
<evidence type="ECO:0000313" key="2">
    <source>
        <dbReference type="EMBL" id="GED97947.1"/>
    </source>
</evidence>
<organism evidence="2 3">
    <name type="scientific">Gordonia crocea</name>
    <dbReference type="NCBI Taxonomy" id="589162"/>
    <lineage>
        <taxon>Bacteria</taxon>
        <taxon>Bacillati</taxon>
        <taxon>Actinomycetota</taxon>
        <taxon>Actinomycetes</taxon>
        <taxon>Mycobacteriales</taxon>
        <taxon>Gordoniaceae</taxon>
        <taxon>Gordonia</taxon>
    </lineage>
</organism>
<dbReference type="AlphaFoldDB" id="A0A7I9UXM2"/>
<feature type="domain" description="Cupin type-2" evidence="1">
    <location>
        <begin position="42"/>
        <end position="103"/>
    </location>
</feature>
<dbReference type="PANTHER" id="PTHR43698:SF1">
    <property type="entry name" value="BLL4564 PROTEIN"/>
    <property type="match status" value="1"/>
</dbReference>
<dbReference type="CDD" id="cd02233">
    <property type="entry name" value="cupin_HNL-like"/>
    <property type="match status" value="1"/>
</dbReference>
<dbReference type="Pfam" id="PF07883">
    <property type="entry name" value="Cupin_2"/>
    <property type="match status" value="1"/>
</dbReference>
<comment type="caution">
    <text evidence="2">The sequence shown here is derived from an EMBL/GenBank/DDBJ whole genome shotgun (WGS) entry which is preliminary data.</text>
</comment>
<dbReference type="PANTHER" id="PTHR43698">
    <property type="entry name" value="RIBD C-TERMINAL DOMAIN CONTAINING PROTEIN"/>
    <property type="match status" value="1"/>
</dbReference>
<name>A0A7I9UXM2_9ACTN</name>
<reference evidence="3" key="1">
    <citation type="submission" date="2019-06" db="EMBL/GenBank/DDBJ databases">
        <title>Gordonia isolated from sludge of a wastewater treatment plant.</title>
        <authorList>
            <person name="Tamura T."/>
            <person name="Aoyama K."/>
            <person name="Kang Y."/>
            <person name="Saito S."/>
            <person name="Akiyama N."/>
            <person name="Yazawa K."/>
            <person name="Gonoi T."/>
            <person name="Mikami Y."/>
        </authorList>
    </citation>
    <scope>NUCLEOTIDE SEQUENCE [LARGE SCALE GENOMIC DNA]</scope>
    <source>
        <strain evidence="3">NBRC 107697</strain>
    </source>
</reference>
<sequence length="131" mass="14397">MRITRKGEFPGFPGSPDNFTGDVTFTDIYMTDEPGRIVGGTVKFSAGARTHWHSHPFGQILIVTEGTGWTQCEGQERVEINEGDIITCPSDIRHWHGATSATGMTHIAVAEGIDGAYADWQEPVTDEQYLN</sequence>
<dbReference type="InterPro" id="IPR047263">
    <property type="entry name" value="HNL-like_cupin"/>
</dbReference>
<dbReference type="InterPro" id="IPR014710">
    <property type="entry name" value="RmlC-like_jellyroll"/>
</dbReference>
<accession>A0A7I9UXM2</accession>
<protein>
    <submittedName>
        <fullName evidence="2">Cupin</fullName>
    </submittedName>
</protein>
<dbReference type="OrthoDB" id="9802489at2"/>
<dbReference type="SUPFAM" id="SSF51182">
    <property type="entry name" value="RmlC-like cupins"/>
    <property type="match status" value="1"/>
</dbReference>
<proteinExistence type="predicted"/>
<dbReference type="EMBL" id="BJOU01000001">
    <property type="protein sequence ID" value="GED97947.1"/>
    <property type="molecule type" value="Genomic_DNA"/>
</dbReference>
<dbReference type="RefSeq" id="WP_161927199.1">
    <property type="nucleotide sequence ID" value="NZ_BJOU01000001.1"/>
</dbReference>
<dbReference type="InterPro" id="IPR013096">
    <property type="entry name" value="Cupin_2"/>
</dbReference>
<evidence type="ECO:0000259" key="1">
    <source>
        <dbReference type="Pfam" id="PF07883"/>
    </source>
</evidence>
<keyword evidence="3" id="KW-1185">Reference proteome</keyword>